<dbReference type="RefSeq" id="WP_139169598.1">
    <property type="nucleotide sequence ID" value="NZ_FNLO01000005.1"/>
</dbReference>
<keyword evidence="4" id="KW-1185">Reference proteome</keyword>
<keyword evidence="2" id="KW-0812">Transmembrane</keyword>
<reference evidence="4" key="1">
    <citation type="submission" date="2016-09" db="EMBL/GenBank/DDBJ databases">
        <authorList>
            <person name="Varghese N."/>
            <person name="Submissions S."/>
        </authorList>
    </citation>
    <scope>NUCLEOTIDE SEQUENCE [LARGE SCALE GENOMIC DNA]</scope>
    <source>
        <strain evidence="4">JS23</strain>
    </source>
</reference>
<feature type="region of interest" description="Disordered" evidence="1">
    <location>
        <begin position="1"/>
        <end position="27"/>
    </location>
</feature>
<dbReference type="AlphaFoldDB" id="A0A1H2PP27"/>
<dbReference type="Pfam" id="PF11306">
    <property type="entry name" value="DUF3108"/>
    <property type="match status" value="1"/>
</dbReference>
<proteinExistence type="predicted"/>
<evidence type="ECO:0000313" key="4">
    <source>
        <dbReference type="Proteomes" id="UP000243719"/>
    </source>
</evidence>
<evidence type="ECO:0008006" key="5">
    <source>
        <dbReference type="Google" id="ProtNLM"/>
    </source>
</evidence>
<sequence length="428" mass="45397">MPEELPEALPGRARSKPRPPREAADVSARFGSRATGRLILLAVLVAALLALHLLLAWRMSWTRVPPVRTPPPLIVHVLPPPRQVAAAPTVAAPSAPRPPGHGRQAAPGPRARPPTPPTPSREHRSASPARPDIAPSPTTAAPSLPPAADASANAPAASVSGSPAVDGNNSNDGYKRGNGSDANGGDGQAGASAPAAEADPFRPPASATLHYDTFYNGMPNQTGTIVWSNLDGQRYRLSVAFALPFVGRFAYASEGRIGTDGLAPDRYTEERSRRDPVLTQFDRLATPPQARFSRGAAPLALPAGAQDRFSVLIQLAALINGAPARYRPGVAHRFFVLDSNSGEPWTMVVAGEETVMSHGQAIPALHLVRAPRREGDTRRIDVWLAGSMQWLPVRLVQTEPDGTQIELRWRPPNAVLAPAGDDEPMRGS</sequence>
<dbReference type="InterPro" id="IPR021457">
    <property type="entry name" value="DUF3108"/>
</dbReference>
<keyword evidence="2" id="KW-0472">Membrane</keyword>
<gene>
    <name evidence="3" type="ORF">SAMN05216551_10538</name>
</gene>
<protein>
    <recommendedName>
        <fullName evidence="5">DUF3108 domain-containing protein</fullName>
    </recommendedName>
</protein>
<name>A0A1H2PP27_9BURK</name>
<keyword evidence="2" id="KW-1133">Transmembrane helix</keyword>
<evidence type="ECO:0000256" key="1">
    <source>
        <dbReference type="SAM" id="MobiDB-lite"/>
    </source>
</evidence>
<dbReference type="EMBL" id="FNLO01000005">
    <property type="protein sequence ID" value="SDV48374.1"/>
    <property type="molecule type" value="Genomic_DNA"/>
</dbReference>
<evidence type="ECO:0000256" key="2">
    <source>
        <dbReference type="SAM" id="Phobius"/>
    </source>
</evidence>
<dbReference type="STRING" id="1770053.SAMN05216551_10538"/>
<dbReference type="OrthoDB" id="8526020at2"/>
<evidence type="ECO:0000313" key="3">
    <source>
        <dbReference type="EMBL" id="SDV48374.1"/>
    </source>
</evidence>
<organism evidence="3 4">
    <name type="scientific">Chitinasiproducens palmae</name>
    <dbReference type="NCBI Taxonomy" id="1770053"/>
    <lineage>
        <taxon>Bacteria</taxon>
        <taxon>Pseudomonadati</taxon>
        <taxon>Pseudomonadota</taxon>
        <taxon>Betaproteobacteria</taxon>
        <taxon>Burkholderiales</taxon>
        <taxon>Burkholderiaceae</taxon>
        <taxon>Chitinasiproducens</taxon>
    </lineage>
</organism>
<feature type="transmembrane region" description="Helical" evidence="2">
    <location>
        <begin position="38"/>
        <end position="57"/>
    </location>
</feature>
<feature type="compositionally biased region" description="Low complexity" evidence="1">
    <location>
        <begin position="189"/>
        <end position="198"/>
    </location>
</feature>
<accession>A0A1H2PP27</accession>
<feature type="region of interest" description="Disordered" evidence="1">
    <location>
        <begin position="86"/>
        <end position="204"/>
    </location>
</feature>
<dbReference type="Proteomes" id="UP000243719">
    <property type="component" value="Unassembled WGS sequence"/>
</dbReference>
<feature type="compositionally biased region" description="Low complexity" evidence="1">
    <location>
        <begin position="135"/>
        <end position="164"/>
    </location>
</feature>
<feature type="compositionally biased region" description="Pro residues" evidence="1">
    <location>
        <begin position="110"/>
        <end position="119"/>
    </location>
</feature>